<dbReference type="AlphaFoldDB" id="A0AAD7HU00"/>
<name>A0AAD7HU00_9AGAR</name>
<dbReference type="EMBL" id="JARJLG010000214">
    <property type="protein sequence ID" value="KAJ7727115.1"/>
    <property type="molecule type" value="Genomic_DNA"/>
</dbReference>
<proteinExistence type="predicted"/>
<comment type="caution">
    <text evidence="2">The sequence shown here is derived from an EMBL/GenBank/DDBJ whole genome shotgun (WGS) entry which is preliminary data.</text>
</comment>
<keyword evidence="3" id="KW-1185">Reference proteome</keyword>
<evidence type="ECO:0000313" key="1">
    <source>
        <dbReference type="EMBL" id="KAJ7727026.1"/>
    </source>
</evidence>
<dbReference type="EMBL" id="JARJLG010000215">
    <property type="protein sequence ID" value="KAJ7727026.1"/>
    <property type="molecule type" value="Genomic_DNA"/>
</dbReference>
<sequence>MPLAVPVDTFRETEAIIVEDFAKSSTAGFALPFTFDANHPGPNAGRPVSTFAHHIAAQRLALVVLMVGFLGHPQPFLSLVDWRVVQSEVHASVLDPVQPSRSVVLHFTDMRPMGTVAHLTSGTDPCSLGVWVALEDQGAFWVFAYLLVKPLAHATEIAKDIRALITQMLNYFKADRGPEYPEGPAQLDRTIQADAMIQTNQTSDEAPPGYSGESLA</sequence>
<dbReference type="Proteomes" id="UP001215280">
    <property type="component" value="Unassembled WGS sequence"/>
</dbReference>
<protein>
    <submittedName>
        <fullName evidence="2">Uncharacterized protein</fullName>
    </submittedName>
</protein>
<evidence type="ECO:0000313" key="3">
    <source>
        <dbReference type="Proteomes" id="UP001215280"/>
    </source>
</evidence>
<reference evidence="2" key="1">
    <citation type="submission" date="2023-03" db="EMBL/GenBank/DDBJ databases">
        <title>Massive genome expansion in bonnet fungi (Mycena s.s.) driven by repeated elements and novel gene families across ecological guilds.</title>
        <authorList>
            <consortium name="Lawrence Berkeley National Laboratory"/>
            <person name="Harder C.B."/>
            <person name="Miyauchi S."/>
            <person name="Viragh M."/>
            <person name="Kuo A."/>
            <person name="Thoen E."/>
            <person name="Andreopoulos B."/>
            <person name="Lu D."/>
            <person name="Skrede I."/>
            <person name="Drula E."/>
            <person name="Henrissat B."/>
            <person name="Morin E."/>
            <person name="Kohler A."/>
            <person name="Barry K."/>
            <person name="LaButti K."/>
            <person name="Morin E."/>
            <person name="Salamov A."/>
            <person name="Lipzen A."/>
            <person name="Mereny Z."/>
            <person name="Hegedus B."/>
            <person name="Baldrian P."/>
            <person name="Stursova M."/>
            <person name="Weitz H."/>
            <person name="Taylor A."/>
            <person name="Grigoriev I.V."/>
            <person name="Nagy L.G."/>
            <person name="Martin F."/>
            <person name="Kauserud H."/>
        </authorList>
    </citation>
    <scope>NUCLEOTIDE SEQUENCE</scope>
    <source>
        <strain evidence="2">CBHHK188m</strain>
    </source>
</reference>
<organism evidence="2 3">
    <name type="scientific">Mycena maculata</name>
    <dbReference type="NCBI Taxonomy" id="230809"/>
    <lineage>
        <taxon>Eukaryota</taxon>
        <taxon>Fungi</taxon>
        <taxon>Dikarya</taxon>
        <taxon>Basidiomycota</taxon>
        <taxon>Agaricomycotina</taxon>
        <taxon>Agaricomycetes</taxon>
        <taxon>Agaricomycetidae</taxon>
        <taxon>Agaricales</taxon>
        <taxon>Marasmiineae</taxon>
        <taxon>Mycenaceae</taxon>
        <taxon>Mycena</taxon>
    </lineage>
</organism>
<gene>
    <name evidence="2" type="ORF">DFH07DRAFT_782545</name>
    <name evidence="1" type="ORF">DFH07DRAFT_782598</name>
</gene>
<evidence type="ECO:0000313" key="2">
    <source>
        <dbReference type="EMBL" id="KAJ7727115.1"/>
    </source>
</evidence>
<accession>A0AAD7HU00</accession>